<dbReference type="PANTHER" id="PTHR12128:SF66">
    <property type="entry name" value="4-HYDROXY-2-OXOGLUTARATE ALDOLASE, MITOCHONDRIAL"/>
    <property type="match status" value="1"/>
</dbReference>
<dbReference type="KEGG" id="nvr:FEJ81_21970"/>
<protein>
    <submittedName>
        <fullName evidence="4">Dihydrodipicolinate synthase family protein</fullName>
    </submittedName>
</protein>
<dbReference type="OrthoDB" id="33636at2157"/>
<dbReference type="InterPro" id="IPR002220">
    <property type="entry name" value="DapA-like"/>
</dbReference>
<dbReference type="EMBL" id="CP040332">
    <property type="protein sequence ID" value="QCS44949.1"/>
    <property type="molecule type" value="Genomic_DNA"/>
</dbReference>
<feature type="active site" description="Schiff-base intermediate with substrate" evidence="2">
    <location>
        <position position="167"/>
    </location>
</feature>
<keyword evidence="4" id="KW-0614">Plasmid</keyword>
<dbReference type="Pfam" id="PF00701">
    <property type="entry name" value="DHDPS"/>
    <property type="match status" value="1"/>
</dbReference>
<reference evidence="5" key="1">
    <citation type="submission" date="2019-05" db="EMBL/GenBank/DDBJ databases">
        <title>Genome sequence and methylation pattern of the halophilic Archaeon Natrinema versiforme BOL5-4.</title>
        <authorList>
            <person name="DasSarma P."/>
            <person name="Anton B.P."/>
            <person name="DasSarma S.L."/>
            <person name="Martinez F.L."/>
            <person name="Guzman D."/>
            <person name="Roberts R.J."/>
            <person name="DasSarma S."/>
        </authorList>
    </citation>
    <scope>NUCLEOTIDE SEQUENCE [LARGE SCALE GENOMIC DNA]</scope>
    <source>
        <strain evidence="5">BOL5-4</strain>
        <plasmid evidence="5">pnve414</plasmid>
    </source>
</reference>
<dbReference type="SMART" id="SM01130">
    <property type="entry name" value="DHDPS"/>
    <property type="match status" value="1"/>
</dbReference>
<feature type="binding site" evidence="3">
    <location>
        <position position="56"/>
    </location>
    <ligand>
        <name>pyruvate</name>
        <dbReference type="ChEBI" id="CHEBI:15361"/>
    </ligand>
</feature>
<dbReference type="AlphaFoldDB" id="A0A4P8WMX0"/>
<evidence type="ECO:0000256" key="1">
    <source>
        <dbReference type="ARBA" id="ARBA00023239"/>
    </source>
</evidence>
<dbReference type="Proteomes" id="UP000302218">
    <property type="component" value="Plasmid pNVE414"/>
</dbReference>
<dbReference type="GO" id="GO:0008675">
    <property type="term" value="F:2-dehydro-3-deoxy-phosphogluconate aldolase activity"/>
    <property type="evidence" value="ECO:0007669"/>
    <property type="project" value="UniProtKB-ARBA"/>
</dbReference>
<geneLocation type="plasmid" evidence="5">
    <name>pnve414</name>
</geneLocation>
<sequence>MSVPYQQLKSDLRGVAFTNPTPFDEDGDEIRHDELAENIDHIVDAGGSLVIPCGNTGEYYSLTNDERVAVVETTVDAVDDQGSVVGGVGGSTKTAIELTNAYEAVGADAVMIMHPVHTYQHQRGLIDYYREIIESTDLGVVIYKRGPEVTLDLIRELATYENVVGVKYAVNDINGFSKAVSTTDADIVWSNGIAERFAPSFAIEGAEGLTTGIGNFLPEEVLAVMDAIRDEDWERVRSLRDCLRPYEDLREETGKDNDLDAANNVPVVKYGMELAGLYGGPIREPIVELTEDDKQRAERYYRSVKDEIDSGIVAR</sequence>
<evidence type="ECO:0000256" key="2">
    <source>
        <dbReference type="PIRSR" id="PIRSR001365-1"/>
    </source>
</evidence>
<dbReference type="GO" id="GO:0008840">
    <property type="term" value="F:4-hydroxy-tetrahydrodipicolinate synthase activity"/>
    <property type="evidence" value="ECO:0007669"/>
    <property type="project" value="TreeGrafter"/>
</dbReference>
<dbReference type="InterPro" id="IPR013785">
    <property type="entry name" value="Aldolase_TIM"/>
</dbReference>
<evidence type="ECO:0000313" key="4">
    <source>
        <dbReference type="EMBL" id="QCS44949.1"/>
    </source>
</evidence>
<keyword evidence="1" id="KW-0456">Lyase</keyword>
<organism evidence="4 5">
    <name type="scientific">Natrinema versiforme</name>
    <dbReference type="NCBI Taxonomy" id="88724"/>
    <lineage>
        <taxon>Archaea</taxon>
        <taxon>Methanobacteriati</taxon>
        <taxon>Methanobacteriota</taxon>
        <taxon>Stenosarchaea group</taxon>
        <taxon>Halobacteria</taxon>
        <taxon>Halobacteriales</taxon>
        <taxon>Natrialbaceae</taxon>
        <taxon>Natrinema</taxon>
    </lineage>
</organism>
<proteinExistence type="predicted"/>
<evidence type="ECO:0000256" key="3">
    <source>
        <dbReference type="PIRSR" id="PIRSR001365-2"/>
    </source>
</evidence>
<accession>A0A4P8WMX0</accession>
<gene>
    <name evidence="4" type="ORF">FEJ81_21970</name>
</gene>
<name>A0A4P8WMX0_9EURY</name>
<evidence type="ECO:0000313" key="5">
    <source>
        <dbReference type="Proteomes" id="UP000302218"/>
    </source>
</evidence>
<dbReference type="PANTHER" id="PTHR12128">
    <property type="entry name" value="DIHYDRODIPICOLINATE SYNTHASE"/>
    <property type="match status" value="1"/>
</dbReference>
<feature type="active site" description="Proton donor/acceptor" evidence="2">
    <location>
        <position position="143"/>
    </location>
</feature>
<dbReference type="PIRSF" id="PIRSF001365">
    <property type="entry name" value="DHDPS"/>
    <property type="match status" value="1"/>
</dbReference>
<dbReference type="CDD" id="cd00408">
    <property type="entry name" value="DHDPS-like"/>
    <property type="match status" value="1"/>
</dbReference>
<dbReference type="SUPFAM" id="SSF51569">
    <property type="entry name" value="Aldolase"/>
    <property type="match status" value="1"/>
</dbReference>
<dbReference type="Gene3D" id="3.20.20.70">
    <property type="entry name" value="Aldolase class I"/>
    <property type="match status" value="1"/>
</dbReference>